<feature type="region of interest" description="Disordered" evidence="5">
    <location>
        <begin position="299"/>
        <end position="324"/>
    </location>
</feature>
<name>A0A098YE24_9ACTN</name>
<reference evidence="7 8" key="1">
    <citation type="submission" date="2014-07" db="EMBL/GenBank/DDBJ databases">
        <title>Biosystematic studies on Modestobacter strains isolated from extreme hyper-arid desert soil and from historic building.</title>
        <authorList>
            <person name="Bukarasam K."/>
            <person name="Bull A."/>
            <person name="Girard G."/>
            <person name="van Wezel G."/>
            <person name="Goodfellow M."/>
        </authorList>
    </citation>
    <scope>NUCLEOTIDE SEQUENCE [LARGE SCALE GENOMIC DNA]</scope>
    <source>
        <strain evidence="7 8">KNN45-2b</strain>
    </source>
</reference>
<accession>A0A098YE24</accession>
<comment type="catalytic activity">
    <reaction evidence="4">
        <text>holo-[ACP] + malonyl-CoA = malonyl-[ACP] + CoA</text>
        <dbReference type="Rhea" id="RHEA:41792"/>
        <dbReference type="Rhea" id="RHEA-COMP:9623"/>
        <dbReference type="Rhea" id="RHEA-COMP:9685"/>
        <dbReference type="ChEBI" id="CHEBI:57287"/>
        <dbReference type="ChEBI" id="CHEBI:57384"/>
        <dbReference type="ChEBI" id="CHEBI:64479"/>
        <dbReference type="ChEBI" id="CHEBI:78449"/>
        <dbReference type="EC" id="2.3.1.39"/>
    </reaction>
</comment>
<sequence length="324" mass="33043">MTGPRTGAAVVLPGEWTAAPGALEPWLPDPAARDVVAEASDVLGRDVVAWWGDPLNLHDPVVAHLAALVVGVAGCRSLAAAGLQPVAVAGHGVGEYAALVAAGTLRLDQVVDLVDCRAEMLAHGPRPSTAGMAAVVGPGAGEVARAVVADLGTTSGLAIAAYDGPAQVVLSGWCPELAQAREGVVAAGLDLVRLPGRAAGHGPLVQSIAERLAPSFDELDWSVPYVPVLSNVDARPSRDPEHLARCLQRHLTSPVQWEATAHALVADAGATWVVEVGTVPTLGPLIRQVHPDLPVLLATGPGVPGPDPHDEHALTGAAPSRGER</sequence>
<dbReference type="InterPro" id="IPR050858">
    <property type="entry name" value="Mal-CoA-ACP_Trans/PKS_FabD"/>
</dbReference>
<dbReference type="Gene3D" id="3.40.366.10">
    <property type="entry name" value="Malonyl-Coenzyme A Acyl Carrier Protein, domain 2"/>
    <property type="match status" value="1"/>
</dbReference>
<dbReference type="GO" id="GO:0005829">
    <property type="term" value="C:cytosol"/>
    <property type="evidence" value="ECO:0007669"/>
    <property type="project" value="TreeGrafter"/>
</dbReference>
<dbReference type="Pfam" id="PF00698">
    <property type="entry name" value="Acyl_transf_1"/>
    <property type="match status" value="1"/>
</dbReference>
<gene>
    <name evidence="7" type="ORF">IN07_04535</name>
</gene>
<protein>
    <recommendedName>
        <fullName evidence="1">[acyl-carrier-protein] S-malonyltransferase</fullName>
        <ecNumber evidence="1">2.3.1.39</ecNumber>
    </recommendedName>
</protein>
<proteinExistence type="predicted"/>
<comment type="caution">
    <text evidence="7">The sequence shown here is derived from an EMBL/GenBank/DDBJ whole genome shotgun (WGS) entry which is preliminary data.</text>
</comment>
<dbReference type="Proteomes" id="UP000029713">
    <property type="component" value="Unassembled WGS sequence"/>
</dbReference>
<dbReference type="AlphaFoldDB" id="A0A098YE24"/>
<evidence type="ECO:0000256" key="3">
    <source>
        <dbReference type="ARBA" id="ARBA00023315"/>
    </source>
</evidence>
<dbReference type="Gene3D" id="3.30.70.250">
    <property type="entry name" value="Malonyl-CoA ACP transacylase, ACP-binding"/>
    <property type="match status" value="1"/>
</dbReference>
<keyword evidence="3" id="KW-0012">Acyltransferase</keyword>
<evidence type="ECO:0000256" key="5">
    <source>
        <dbReference type="SAM" id="MobiDB-lite"/>
    </source>
</evidence>
<dbReference type="RefSeq" id="WP_036333925.1">
    <property type="nucleotide sequence ID" value="NZ_JPMX01000013.1"/>
</dbReference>
<dbReference type="EC" id="2.3.1.39" evidence="1"/>
<evidence type="ECO:0000259" key="6">
    <source>
        <dbReference type="SMART" id="SM00827"/>
    </source>
</evidence>
<dbReference type="PANTHER" id="PTHR42681">
    <property type="entry name" value="MALONYL-COA-ACYL CARRIER PROTEIN TRANSACYLASE, MITOCHONDRIAL"/>
    <property type="match status" value="1"/>
</dbReference>
<evidence type="ECO:0000256" key="4">
    <source>
        <dbReference type="ARBA" id="ARBA00048462"/>
    </source>
</evidence>
<evidence type="ECO:0000256" key="1">
    <source>
        <dbReference type="ARBA" id="ARBA00013258"/>
    </source>
</evidence>
<keyword evidence="2 7" id="KW-0808">Transferase</keyword>
<dbReference type="SUPFAM" id="SSF52151">
    <property type="entry name" value="FabD/lysophospholipase-like"/>
    <property type="match status" value="1"/>
</dbReference>
<dbReference type="InterPro" id="IPR001227">
    <property type="entry name" value="Ac_transferase_dom_sf"/>
</dbReference>
<feature type="domain" description="Malonyl-CoA:ACP transacylase (MAT)" evidence="6">
    <location>
        <begin position="11"/>
        <end position="306"/>
    </location>
</feature>
<dbReference type="SUPFAM" id="SSF55048">
    <property type="entry name" value="Probable ACP-binding domain of malonyl-CoA ACP transacylase"/>
    <property type="match status" value="1"/>
</dbReference>
<evidence type="ECO:0000313" key="8">
    <source>
        <dbReference type="Proteomes" id="UP000029713"/>
    </source>
</evidence>
<evidence type="ECO:0000313" key="7">
    <source>
        <dbReference type="EMBL" id="KGH48006.1"/>
    </source>
</evidence>
<evidence type="ECO:0000256" key="2">
    <source>
        <dbReference type="ARBA" id="ARBA00022679"/>
    </source>
</evidence>
<dbReference type="OrthoDB" id="3543921at2"/>
<dbReference type="InterPro" id="IPR016035">
    <property type="entry name" value="Acyl_Trfase/lysoPLipase"/>
</dbReference>
<dbReference type="EMBL" id="JPMX01000013">
    <property type="protein sequence ID" value="KGH48006.1"/>
    <property type="molecule type" value="Genomic_DNA"/>
</dbReference>
<dbReference type="GO" id="GO:0004314">
    <property type="term" value="F:[acyl-carrier-protein] S-malonyltransferase activity"/>
    <property type="evidence" value="ECO:0007669"/>
    <property type="project" value="UniProtKB-EC"/>
</dbReference>
<dbReference type="InterPro" id="IPR014043">
    <property type="entry name" value="Acyl_transferase_dom"/>
</dbReference>
<dbReference type="InterPro" id="IPR016036">
    <property type="entry name" value="Malonyl_transacylase_ACP-bd"/>
</dbReference>
<dbReference type="STRING" id="1522368.IN07_04535"/>
<keyword evidence="8" id="KW-1185">Reference proteome</keyword>
<dbReference type="SMART" id="SM00827">
    <property type="entry name" value="PKS_AT"/>
    <property type="match status" value="1"/>
</dbReference>
<dbReference type="GO" id="GO:0006633">
    <property type="term" value="P:fatty acid biosynthetic process"/>
    <property type="evidence" value="ECO:0007669"/>
    <property type="project" value="TreeGrafter"/>
</dbReference>
<dbReference type="PANTHER" id="PTHR42681:SF1">
    <property type="entry name" value="MALONYL-COA-ACYL CARRIER PROTEIN TRANSACYLASE, MITOCHONDRIAL"/>
    <property type="match status" value="1"/>
</dbReference>
<organism evidence="7 8">
    <name type="scientific">Modestobacter caceresii</name>
    <dbReference type="NCBI Taxonomy" id="1522368"/>
    <lineage>
        <taxon>Bacteria</taxon>
        <taxon>Bacillati</taxon>
        <taxon>Actinomycetota</taxon>
        <taxon>Actinomycetes</taxon>
        <taxon>Geodermatophilales</taxon>
        <taxon>Geodermatophilaceae</taxon>
        <taxon>Modestobacter</taxon>
    </lineage>
</organism>